<dbReference type="PANTHER" id="PTHR43155">
    <property type="entry name" value="CYCLIC DI-GMP PHOSPHODIESTERASE PA4108-RELATED"/>
    <property type="match status" value="1"/>
</dbReference>
<dbReference type="Proteomes" id="UP000317365">
    <property type="component" value="Chromosome"/>
</dbReference>
<dbReference type="CDD" id="cd00077">
    <property type="entry name" value="HDc"/>
    <property type="match status" value="1"/>
</dbReference>
<dbReference type="InterPro" id="IPR037522">
    <property type="entry name" value="HD_GYP_dom"/>
</dbReference>
<dbReference type="EMBL" id="CP036282">
    <property type="protein sequence ID" value="QDL53222.1"/>
    <property type="molecule type" value="Genomic_DNA"/>
</dbReference>
<dbReference type="InterPro" id="IPR001789">
    <property type="entry name" value="Sig_transdc_resp-reg_receiver"/>
</dbReference>
<dbReference type="GO" id="GO:0000160">
    <property type="term" value="P:phosphorelay signal transduction system"/>
    <property type="evidence" value="ECO:0007669"/>
    <property type="project" value="InterPro"/>
</dbReference>
<sequence>MPALDASAIPADLLSCHVVVLGTEAAGLDAALTLLAQLGHTRITAHTSATEVITIATESAVHACVLVATDAAAVRLIDQLRNSRSTALLPILAWVPESAQALGAEALIAGANDCVRTPPHPTELAIRLRKLLLAQGSHQRHTREQLALEAQVQARTARLDMLIENGILMAQTRERHQLMRHTLFEGRKLLHCDAGSMYLATEQDSLRFAMRTRDDTLPAIEIPLHDRSTGAPNIHYVSTWCALHKQSVRIDDVYRETRFDLQGTRRFDESSGYRTVSMLTVPMAPRGGEVLGVLQFINCLDPVTGEVVPFPEDCVSLVEALAAQAAVALDNLALIDERKAFMESLIHTIATAIDAKSPYTGRHSARVPELALMLARAAHATQQGPLAPFSFATEDEWHEFRVGAWLHDCGKITTPEYVIDKATKLETIYNRIHEVRMRFEVLLRDAQMEALQAQLNGDDAAACARKLEQTKWQLAEDFAFIARCNLGEEDMAPDHMERVRRMGQVTWQRNFDDCVGLAHEELQRRSAQGLRPLPATESLLADMPWHLIARGHADVPPEHFGFRVDIPQWLANQGEVYNLCLRRGTLTPEDRYKINEHMIHGIMMLERMPFPKSLQRVPEYAGTHHESLNGTGYPRRLQAQDLSVPARIMMIADVFEALTAIDRPYKTPKKFSEAIAILHSLKLNGHIDADLFDLFLTSGVHLEYAKQYLAPEQIDAVDIRNYLS</sequence>
<organism evidence="6 7">
    <name type="scientific">Rhodoferax aquaticus</name>
    <dbReference type="NCBI Taxonomy" id="2527691"/>
    <lineage>
        <taxon>Bacteria</taxon>
        <taxon>Pseudomonadati</taxon>
        <taxon>Pseudomonadota</taxon>
        <taxon>Betaproteobacteria</taxon>
        <taxon>Burkholderiales</taxon>
        <taxon>Comamonadaceae</taxon>
        <taxon>Rhodoferax</taxon>
    </lineage>
</organism>
<name>A0A515EKM8_9BURK</name>
<proteinExistence type="predicted"/>
<evidence type="ECO:0000256" key="2">
    <source>
        <dbReference type="ARBA" id="ARBA00022777"/>
    </source>
</evidence>
<accession>A0A515EKM8</accession>
<reference evidence="7" key="2">
    <citation type="journal article" date="2020" name="Int. J. Syst. Evol. Microbiol.">
        <title>Genomic insights into a novel species Rhodoferax aquaticus sp. nov., isolated from freshwater.</title>
        <authorList>
            <person name="Li T."/>
            <person name="Zhuo Y."/>
            <person name="Jin C.Z."/>
            <person name="Wu X."/>
            <person name="Ko S.R."/>
            <person name="Jin F.J."/>
            <person name="Ahn C.Y."/>
            <person name="Oh H.M."/>
            <person name="Lee H.G."/>
            <person name="Jin L."/>
        </authorList>
    </citation>
    <scope>NUCLEOTIDE SEQUENCE [LARGE SCALE GENOMIC DNA]</scope>
    <source>
        <strain evidence="7">Gr-4</strain>
    </source>
</reference>
<dbReference type="GO" id="GO:0008081">
    <property type="term" value="F:phosphoric diester hydrolase activity"/>
    <property type="evidence" value="ECO:0007669"/>
    <property type="project" value="UniProtKB-ARBA"/>
</dbReference>
<dbReference type="InterPro" id="IPR003607">
    <property type="entry name" value="HD/PDEase_dom"/>
</dbReference>
<dbReference type="InterPro" id="IPR029016">
    <property type="entry name" value="GAF-like_dom_sf"/>
</dbReference>
<evidence type="ECO:0000259" key="4">
    <source>
        <dbReference type="PROSITE" id="PS50110"/>
    </source>
</evidence>
<dbReference type="SMART" id="SM00471">
    <property type="entry name" value="HDc"/>
    <property type="match status" value="1"/>
</dbReference>
<dbReference type="PROSITE" id="PS50110">
    <property type="entry name" value="RESPONSE_REGULATORY"/>
    <property type="match status" value="1"/>
</dbReference>
<feature type="domain" description="HD-GYP" evidence="5">
    <location>
        <begin position="507"/>
        <end position="711"/>
    </location>
</feature>
<dbReference type="GO" id="GO:0016301">
    <property type="term" value="F:kinase activity"/>
    <property type="evidence" value="ECO:0007669"/>
    <property type="project" value="UniProtKB-KW"/>
</dbReference>
<keyword evidence="7" id="KW-1185">Reference proteome</keyword>
<dbReference type="Pfam" id="PF01590">
    <property type="entry name" value="GAF"/>
    <property type="match status" value="1"/>
</dbReference>
<dbReference type="KEGG" id="rhg:EXZ61_02985"/>
<dbReference type="SUPFAM" id="SSF109604">
    <property type="entry name" value="HD-domain/PDEase-like"/>
    <property type="match status" value="2"/>
</dbReference>
<dbReference type="AlphaFoldDB" id="A0A515EKM8"/>
<dbReference type="PROSITE" id="PS51832">
    <property type="entry name" value="HD_GYP"/>
    <property type="match status" value="1"/>
</dbReference>
<evidence type="ECO:0000256" key="1">
    <source>
        <dbReference type="ARBA" id="ARBA00022679"/>
    </source>
</evidence>
<dbReference type="SUPFAM" id="SSF52172">
    <property type="entry name" value="CheY-like"/>
    <property type="match status" value="1"/>
</dbReference>
<dbReference type="RefSeq" id="WP_142808884.1">
    <property type="nucleotide sequence ID" value="NZ_CP036282.1"/>
</dbReference>
<dbReference type="InterPro" id="IPR011006">
    <property type="entry name" value="CheY-like_superfamily"/>
</dbReference>
<comment type="caution">
    <text evidence="3">Lacks conserved residue(s) required for the propagation of feature annotation.</text>
</comment>
<keyword evidence="1" id="KW-0808">Transferase</keyword>
<dbReference type="Pfam" id="PF13487">
    <property type="entry name" value="HD_5"/>
    <property type="match status" value="1"/>
</dbReference>
<dbReference type="Gene3D" id="3.30.450.40">
    <property type="match status" value="1"/>
</dbReference>
<gene>
    <name evidence="6" type="ORF">EXZ61_02985</name>
</gene>
<evidence type="ECO:0000256" key="3">
    <source>
        <dbReference type="PROSITE-ProRule" id="PRU00169"/>
    </source>
</evidence>
<dbReference type="Gene3D" id="1.10.3210.10">
    <property type="entry name" value="Hypothetical protein af1432"/>
    <property type="match status" value="2"/>
</dbReference>
<evidence type="ECO:0000259" key="5">
    <source>
        <dbReference type="PROSITE" id="PS51832"/>
    </source>
</evidence>
<reference evidence="7" key="1">
    <citation type="submission" date="2019-02" db="EMBL/GenBank/DDBJ databases">
        <title>Complete genome sequence of Rhodoferax sp. Gr-4.</title>
        <authorList>
            <person name="Jin L."/>
        </authorList>
    </citation>
    <scope>NUCLEOTIDE SEQUENCE [LARGE SCALE GENOMIC DNA]</scope>
    <source>
        <strain evidence="7">Gr-4</strain>
    </source>
</reference>
<dbReference type="SMART" id="SM00065">
    <property type="entry name" value="GAF"/>
    <property type="match status" value="1"/>
</dbReference>
<keyword evidence="2" id="KW-0418">Kinase</keyword>
<protein>
    <submittedName>
        <fullName evidence="6">GAF domain-containing protein</fullName>
    </submittedName>
</protein>
<dbReference type="PANTHER" id="PTHR43155:SF2">
    <property type="entry name" value="CYCLIC DI-GMP PHOSPHODIESTERASE PA4108"/>
    <property type="match status" value="1"/>
</dbReference>
<evidence type="ECO:0000313" key="7">
    <source>
        <dbReference type="Proteomes" id="UP000317365"/>
    </source>
</evidence>
<evidence type="ECO:0000313" key="6">
    <source>
        <dbReference type="EMBL" id="QDL53222.1"/>
    </source>
</evidence>
<dbReference type="InterPro" id="IPR003018">
    <property type="entry name" value="GAF"/>
</dbReference>
<dbReference type="SUPFAM" id="SSF55781">
    <property type="entry name" value="GAF domain-like"/>
    <property type="match status" value="1"/>
</dbReference>
<feature type="domain" description="Response regulatory" evidence="4">
    <location>
        <begin position="17"/>
        <end position="132"/>
    </location>
</feature>